<dbReference type="SUPFAM" id="SSF51905">
    <property type="entry name" value="FAD/NAD(P)-binding domain"/>
    <property type="match status" value="1"/>
</dbReference>
<evidence type="ECO:0000259" key="2">
    <source>
        <dbReference type="Pfam" id="PF01266"/>
    </source>
</evidence>
<dbReference type="RefSeq" id="WP_062940897.1">
    <property type="nucleotide sequence ID" value="NZ_CP171845.1"/>
</dbReference>
<reference evidence="3" key="1">
    <citation type="submission" date="2016-03" db="EMBL/GenBank/DDBJ databases">
        <title>Microsymbionts genomes from the relict species Vavilovia formosa.</title>
        <authorList>
            <person name="Chirak E."/>
            <person name="Kimeklis A."/>
            <person name="Kopat V."/>
            <person name="Andronov E."/>
        </authorList>
    </citation>
    <scope>NUCLEOTIDE SEQUENCE [LARGE SCALE GENOMIC DNA]</scope>
    <source>
        <strain evidence="3">Vaf12</strain>
    </source>
</reference>
<keyword evidence="1" id="KW-0560">Oxidoreductase</keyword>
<accession>A0A154IMP5</accession>
<proteinExistence type="predicted"/>
<dbReference type="Pfam" id="PF01266">
    <property type="entry name" value="DAO"/>
    <property type="match status" value="1"/>
</dbReference>
<protein>
    <submittedName>
        <fullName evidence="3">Oxidoreductase</fullName>
    </submittedName>
</protein>
<dbReference type="InterPro" id="IPR006076">
    <property type="entry name" value="FAD-dep_OxRdtase"/>
</dbReference>
<name>A0A154IMP5_RHILE</name>
<dbReference type="PANTHER" id="PTHR13847">
    <property type="entry name" value="SARCOSINE DEHYDROGENASE-RELATED"/>
    <property type="match status" value="1"/>
</dbReference>
<dbReference type="InterPro" id="IPR036188">
    <property type="entry name" value="FAD/NAD-bd_sf"/>
</dbReference>
<organism evidence="3">
    <name type="scientific">Rhizobium leguminosarum</name>
    <dbReference type="NCBI Taxonomy" id="384"/>
    <lineage>
        <taxon>Bacteria</taxon>
        <taxon>Pseudomonadati</taxon>
        <taxon>Pseudomonadota</taxon>
        <taxon>Alphaproteobacteria</taxon>
        <taxon>Hyphomicrobiales</taxon>
        <taxon>Rhizobiaceae</taxon>
        <taxon>Rhizobium/Agrobacterium group</taxon>
        <taxon>Rhizobium</taxon>
    </lineage>
</organism>
<sequence length="439" mass="48600">MTKTLPHSAKSTPYWWDDCSFPSLPIRDVEKTCDVAIVGGGYTGLSAAITLARAGRHVQLFDRQALGLAASSRNGGMASGSIRPGRKELIKRFGEERANGILMEGKQAREDLWRFLKDEGIECEFTLSGLFDGAMTADEADELRRHADFLHTKLGIEAFPVERANIGKYIGTDLYVGGMVRRDIGGLQPAKLLAGMIRIASAANAILHENTAVLGSINEAAGVRIQTQRGEVFAAKLLVCTDGYTDGFDPWLRRRLVPVRSRIIATEPLGTDVMDRVMPARMMHGDMRKLSYYYRPSPDGTRILFGGRDGTTEGDPIAPTVHLQTELARLFPELASIALTHSWFGYVAMHRDMIPRMFSSGNTAYATGYCGSGIVWGRWLGKKAAFKILGDGEQSRSAFDFDPAPKAVPFFSGKPWFIPIVYAMYERHDKKTLRRRQKS</sequence>
<dbReference type="GO" id="GO:0005737">
    <property type="term" value="C:cytoplasm"/>
    <property type="evidence" value="ECO:0007669"/>
    <property type="project" value="TreeGrafter"/>
</dbReference>
<dbReference type="Gene3D" id="3.30.9.10">
    <property type="entry name" value="D-Amino Acid Oxidase, subunit A, domain 2"/>
    <property type="match status" value="1"/>
</dbReference>
<gene>
    <name evidence="3" type="ORF">A4A59_12585</name>
</gene>
<evidence type="ECO:0000313" key="3">
    <source>
        <dbReference type="EMBL" id="KZB01861.1"/>
    </source>
</evidence>
<dbReference type="GO" id="GO:0016491">
    <property type="term" value="F:oxidoreductase activity"/>
    <property type="evidence" value="ECO:0007669"/>
    <property type="project" value="UniProtKB-KW"/>
</dbReference>
<dbReference type="Gene3D" id="3.50.50.60">
    <property type="entry name" value="FAD/NAD(P)-binding domain"/>
    <property type="match status" value="1"/>
</dbReference>
<dbReference type="PANTHER" id="PTHR13847:SF281">
    <property type="entry name" value="FAD DEPENDENT OXIDOREDUCTASE DOMAIN-CONTAINING PROTEIN"/>
    <property type="match status" value="1"/>
</dbReference>
<dbReference type="AlphaFoldDB" id="A0A154IMP5"/>
<comment type="caution">
    <text evidence="3">The sequence shown here is derived from an EMBL/GenBank/DDBJ whole genome shotgun (WGS) entry which is preliminary data.</text>
</comment>
<feature type="domain" description="FAD dependent oxidoreductase" evidence="2">
    <location>
        <begin position="34"/>
        <end position="385"/>
    </location>
</feature>
<evidence type="ECO:0000256" key="1">
    <source>
        <dbReference type="ARBA" id="ARBA00023002"/>
    </source>
</evidence>
<dbReference type="EMBL" id="LVYU01000078">
    <property type="protein sequence ID" value="KZB01861.1"/>
    <property type="molecule type" value="Genomic_DNA"/>
</dbReference>